<evidence type="ECO:0000313" key="2">
    <source>
        <dbReference type="EMBL" id="MBP1934874.1"/>
    </source>
</evidence>
<sequence>MLFKAAFYPVNRKALNKASEEGKHYQIYVEKEAEFKPSQYNNFFDSLYTIYDPKHRNRWVSFEFWGTHKGIGLYSWLSGGVSADFMQSNINSVHPAAEIVPVEKDYAAFGKHYGKDVSCATLELDSHYLFNLLQSDGERAGADVMASLCSSMQNLGDHEEVAVQFLLRPVHYKALNIVMAYYDLYKKYGKRPSKLHYPYAKYNPYLEVPKALIGAAKHTVLGSAGAKEHTQSLTPIQKKLEAGVFFDLLIRIVTISDQWGKASDRLTSVISAFAPTTDKNRFRPYRSYFDKTYFNLFKVQNRSKFLKDFESRRVHTYPIENYVTPAELATVLHFPSKDIPGVIRLRSKKIPVPDGVIKYDSVEEAWKDGAIVFGVSNFRGRKKYLAFKDIRMLMQHSYIIGATGSGKSYLLTFIALQISRHTGFTFFDVKGDIVDLLLEHLPESEWHRVVYIDLQEDEWFIPFNVLRQPGMTVYNLATMIVGVFVKVFSSGSIKEHSQTILRQALISVIATDPKGSLLEVYRMFTDENYLDATIKKLEANGEYPDVLNYWKNTYKPMKPSARKNEAGAILNKLQTITQNERPRYTLSQTDNILKWRRMMDQKAIILVNLSMGQNEDEILNFFGTLFTAFISKATFSRDDTREENRVPHLFFLDEFERFVHQGAEMAKFLEMSRSYGLGLVLAHQSVKQIPEDLLGMIEDNTFSQITLNIGTGSNTKISKMFPGVHPEDLINLDNYQGFARFKKLHPAPFTFDSIDVRDHYQSIGHDKVKRFKDNYKRQNYKHLLAIKEEINERYSLVEKNLITEEESPGIRGNASGQLRKGASRNGKVIEKPQVIPL</sequence>
<accession>A0ABS4GX75</accession>
<protein>
    <recommendedName>
        <fullName evidence="1">DUF8128 domain-containing protein</fullName>
    </recommendedName>
</protein>
<feature type="domain" description="DUF8128" evidence="1">
    <location>
        <begin position="26"/>
        <end position="339"/>
    </location>
</feature>
<dbReference type="Proteomes" id="UP001519343">
    <property type="component" value="Unassembled WGS sequence"/>
</dbReference>
<name>A0ABS4GX75_9BACL</name>
<evidence type="ECO:0000313" key="3">
    <source>
        <dbReference type="Proteomes" id="UP001519343"/>
    </source>
</evidence>
<dbReference type="EMBL" id="JAGGKT010000030">
    <property type="protein sequence ID" value="MBP1934874.1"/>
    <property type="molecule type" value="Genomic_DNA"/>
</dbReference>
<keyword evidence="3" id="KW-1185">Reference proteome</keyword>
<reference evidence="2 3" key="1">
    <citation type="submission" date="2021-03" db="EMBL/GenBank/DDBJ databases">
        <title>Genomic Encyclopedia of Type Strains, Phase IV (KMG-IV): sequencing the most valuable type-strain genomes for metagenomic binning, comparative biology and taxonomic classification.</title>
        <authorList>
            <person name="Goeker M."/>
        </authorList>
    </citation>
    <scope>NUCLEOTIDE SEQUENCE [LARGE SCALE GENOMIC DNA]</scope>
    <source>
        <strain evidence="2 3">DSM 24738</strain>
    </source>
</reference>
<dbReference type="PANTHER" id="PTHR30121:SF6">
    <property type="entry name" value="SLR6007 PROTEIN"/>
    <property type="match status" value="1"/>
</dbReference>
<dbReference type="InterPro" id="IPR058441">
    <property type="entry name" value="DUF8128"/>
</dbReference>
<dbReference type="InterPro" id="IPR027417">
    <property type="entry name" value="P-loop_NTPase"/>
</dbReference>
<gene>
    <name evidence="2" type="ORF">J2Z37_004894</name>
</gene>
<dbReference type="InterPro" id="IPR051162">
    <property type="entry name" value="T4SS_component"/>
</dbReference>
<dbReference type="Pfam" id="PF26449">
    <property type="entry name" value="DUF8128"/>
    <property type="match status" value="1"/>
</dbReference>
<dbReference type="SUPFAM" id="SSF52540">
    <property type="entry name" value="P-loop containing nucleoside triphosphate hydrolases"/>
    <property type="match status" value="1"/>
</dbReference>
<dbReference type="Pfam" id="PF02534">
    <property type="entry name" value="T4SS-DNA_transf"/>
    <property type="match status" value="1"/>
</dbReference>
<proteinExistence type="predicted"/>
<dbReference type="InterPro" id="IPR003688">
    <property type="entry name" value="TraG/VirD4"/>
</dbReference>
<dbReference type="PANTHER" id="PTHR30121">
    <property type="entry name" value="UNCHARACTERIZED PROTEIN YJGR-RELATED"/>
    <property type="match status" value="1"/>
</dbReference>
<organism evidence="2 3">
    <name type="scientific">Ammoniphilus resinae</name>
    <dbReference type="NCBI Taxonomy" id="861532"/>
    <lineage>
        <taxon>Bacteria</taxon>
        <taxon>Bacillati</taxon>
        <taxon>Bacillota</taxon>
        <taxon>Bacilli</taxon>
        <taxon>Bacillales</taxon>
        <taxon>Paenibacillaceae</taxon>
        <taxon>Aneurinibacillus group</taxon>
        <taxon>Ammoniphilus</taxon>
    </lineage>
</organism>
<dbReference type="RefSeq" id="WP_209812850.1">
    <property type="nucleotide sequence ID" value="NZ_JAGGKT010000030.1"/>
</dbReference>
<evidence type="ECO:0000259" key="1">
    <source>
        <dbReference type="Pfam" id="PF26449"/>
    </source>
</evidence>
<dbReference type="CDD" id="cd01127">
    <property type="entry name" value="TrwB_TraG_TraD_VirD4"/>
    <property type="match status" value="1"/>
</dbReference>
<comment type="caution">
    <text evidence="2">The sequence shown here is derived from an EMBL/GenBank/DDBJ whole genome shotgun (WGS) entry which is preliminary data.</text>
</comment>
<dbReference type="Gene3D" id="3.40.50.300">
    <property type="entry name" value="P-loop containing nucleotide triphosphate hydrolases"/>
    <property type="match status" value="2"/>
</dbReference>